<gene>
    <name evidence="2" type="ORF">K469DRAFT_684008</name>
</gene>
<dbReference type="Pfam" id="PF22939">
    <property type="entry name" value="WHD_GPIID"/>
    <property type="match status" value="1"/>
</dbReference>
<evidence type="ECO:0000313" key="3">
    <source>
        <dbReference type="Proteomes" id="UP000800200"/>
    </source>
</evidence>
<dbReference type="InterPro" id="IPR054471">
    <property type="entry name" value="GPIID_WHD"/>
</dbReference>
<dbReference type="OrthoDB" id="194358at2759"/>
<evidence type="ECO:0000259" key="1">
    <source>
        <dbReference type="Pfam" id="PF22939"/>
    </source>
</evidence>
<proteinExistence type="predicted"/>
<evidence type="ECO:0000313" key="2">
    <source>
        <dbReference type="EMBL" id="KAF2175313.1"/>
    </source>
</evidence>
<dbReference type="Proteomes" id="UP000800200">
    <property type="component" value="Unassembled WGS sequence"/>
</dbReference>
<dbReference type="EMBL" id="ML994736">
    <property type="protein sequence ID" value="KAF2175313.1"/>
    <property type="molecule type" value="Genomic_DNA"/>
</dbReference>
<dbReference type="AlphaFoldDB" id="A0A6A6D896"/>
<reference evidence="2" key="1">
    <citation type="journal article" date="2020" name="Stud. Mycol.">
        <title>101 Dothideomycetes genomes: a test case for predicting lifestyles and emergence of pathogens.</title>
        <authorList>
            <person name="Haridas S."/>
            <person name="Albert R."/>
            <person name="Binder M."/>
            <person name="Bloem J."/>
            <person name="Labutti K."/>
            <person name="Salamov A."/>
            <person name="Andreopoulos B."/>
            <person name="Baker S."/>
            <person name="Barry K."/>
            <person name="Bills G."/>
            <person name="Bluhm B."/>
            <person name="Cannon C."/>
            <person name="Castanera R."/>
            <person name="Culley D."/>
            <person name="Daum C."/>
            <person name="Ezra D."/>
            <person name="Gonzalez J."/>
            <person name="Henrissat B."/>
            <person name="Kuo A."/>
            <person name="Liang C."/>
            <person name="Lipzen A."/>
            <person name="Lutzoni F."/>
            <person name="Magnuson J."/>
            <person name="Mondo S."/>
            <person name="Nolan M."/>
            <person name="Ohm R."/>
            <person name="Pangilinan J."/>
            <person name="Park H.-J."/>
            <person name="Ramirez L."/>
            <person name="Alfaro M."/>
            <person name="Sun H."/>
            <person name="Tritt A."/>
            <person name="Yoshinaga Y."/>
            <person name="Zwiers L.-H."/>
            <person name="Turgeon B."/>
            <person name="Goodwin S."/>
            <person name="Spatafora J."/>
            <person name="Crous P."/>
            <person name="Grigoriev I."/>
        </authorList>
    </citation>
    <scope>NUCLEOTIDE SEQUENCE</scope>
    <source>
        <strain evidence="2">CBS 207.26</strain>
    </source>
</reference>
<sequence>MLGNPQRTYLWVTVILEIVSKRPDLIAEELPQILKKIPPTIADACEAILSKTEDRERTEKILHIIIAAIRPLTLKELNVALAVKNNRAALGDLALLPEHRFRMALHNYCGLFVTIIGPNVSLIHQIAKEFLASRDTSQLACDAKSDCRTWGKTLELAKSHLILAEVCLSYLLFTGWEKDNLLIDNRERSGEQRVRWYAEYDFLECAAKSWATHIKQSGANENAAIMNLVLEVCHP</sequence>
<dbReference type="PANTHER" id="PTHR10039:SF14">
    <property type="entry name" value="NACHT DOMAIN-CONTAINING PROTEIN"/>
    <property type="match status" value="1"/>
</dbReference>
<dbReference type="PANTHER" id="PTHR10039">
    <property type="entry name" value="AMELOGENIN"/>
    <property type="match status" value="1"/>
</dbReference>
<protein>
    <recommendedName>
        <fullName evidence="1">GPI inositol-deacylase winged helix domain-containing protein</fullName>
    </recommendedName>
</protein>
<name>A0A6A6D896_9PEZI</name>
<feature type="domain" description="GPI inositol-deacylase winged helix" evidence="1">
    <location>
        <begin position="48"/>
        <end position="135"/>
    </location>
</feature>
<keyword evidence="3" id="KW-1185">Reference proteome</keyword>
<accession>A0A6A6D896</accession>
<organism evidence="2 3">
    <name type="scientific">Zopfia rhizophila CBS 207.26</name>
    <dbReference type="NCBI Taxonomy" id="1314779"/>
    <lineage>
        <taxon>Eukaryota</taxon>
        <taxon>Fungi</taxon>
        <taxon>Dikarya</taxon>
        <taxon>Ascomycota</taxon>
        <taxon>Pezizomycotina</taxon>
        <taxon>Dothideomycetes</taxon>
        <taxon>Dothideomycetes incertae sedis</taxon>
        <taxon>Zopfiaceae</taxon>
        <taxon>Zopfia</taxon>
    </lineage>
</organism>